<feature type="transmembrane region" description="Helical" evidence="1">
    <location>
        <begin position="20"/>
        <end position="37"/>
    </location>
</feature>
<keyword evidence="1" id="KW-0812">Transmembrane</keyword>
<reference evidence="3" key="1">
    <citation type="submission" date="2016-06" db="EMBL/GenBank/DDBJ databases">
        <authorList>
            <person name="Sutton G."/>
            <person name="Brinkac L."/>
            <person name="Sanka R."/>
            <person name="Adams M."/>
            <person name="Lau E."/>
            <person name="Sam S."/>
            <person name="Sreng N."/>
            <person name="Him V."/>
            <person name="Kerleguer A."/>
            <person name="Cheng S."/>
        </authorList>
    </citation>
    <scope>NUCLEOTIDE SEQUENCE [LARGE SCALE GENOMIC DNA]</scope>
    <source>
        <strain evidence="3">E861</strain>
    </source>
</reference>
<accession>A0A1A2YYB3</accession>
<organism evidence="2 3">
    <name type="scientific">Mycobacterium kyorinense</name>
    <dbReference type="NCBI Taxonomy" id="487514"/>
    <lineage>
        <taxon>Bacteria</taxon>
        <taxon>Bacillati</taxon>
        <taxon>Actinomycetota</taxon>
        <taxon>Actinomycetes</taxon>
        <taxon>Mycobacteriales</taxon>
        <taxon>Mycobacteriaceae</taxon>
        <taxon>Mycobacterium</taxon>
    </lineage>
</organism>
<dbReference type="Proteomes" id="UP000093592">
    <property type="component" value="Unassembled WGS sequence"/>
</dbReference>
<protein>
    <submittedName>
        <fullName evidence="2">Uncharacterized protein</fullName>
    </submittedName>
</protein>
<keyword evidence="1" id="KW-0472">Membrane</keyword>
<name>A0A1A2YYB3_9MYCO</name>
<evidence type="ECO:0000256" key="1">
    <source>
        <dbReference type="SAM" id="Phobius"/>
    </source>
</evidence>
<comment type="caution">
    <text evidence="2">The sequence shown here is derived from an EMBL/GenBank/DDBJ whole genome shotgun (WGS) entry which is preliminary data.</text>
</comment>
<dbReference type="OrthoDB" id="4731328at2"/>
<dbReference type="AlphaFoldDB" id="A0A1A2YYB3"/>
<sequence>MSGAGDQPARNRLARASGEILLWWVVTAVVWLATLTSRTPAELLVMVGCTLPCAVAARLARQANGGHWRFRIGWARWIAMVARAVPVQAIQAWGYALNALPAVRVRRRRGVISAVVLPVEAEPVASARRAAAVLAFATTPGTVVLDSDPSQGTVLLHRARPRPDRLSAAVQR</sequence>
<keyword evidence="1" id="KW-1133">Transmembrane helix</keyword>
<gene>
    <name evidence="2" type="ORF">A5707_06400</name>
</gene>
<dbReference type="EMBL" id="LZKJ01000166">
    <property type="protein sequence ID" value="OBI42247.1"/>
    <property type="molecule type" value="Genomic_DNA"/>
</dbReference>
<proteinExistence type="predicted"/>
<dbReference type="RefSeq" id="WP_065015828.1">
    <property type="nucleotide sequence ID" value="NZ_LZKJ01000166.1"/>
</dbReference>
<evidence type="ECO:0000313" key="2">
    <source>
        <dbReference type="EMBL" id="OBI42247.1"/>
    </source>
</evidence>
<evidence type="ECO:0000313" key="3">
    <source>
        <dbReference type="Proteomes" id="UP000093592"/>
    </source>
</evidence>